<dbReference type="AlphaFoldDB" id="A0AAD8A9X3"/>
<keyword evidence="1" id="KW-1133">Transmembrane helix</keyword>
<keyword evidence="1" id="KW-0472">Membrane</keyword>
<proteinExistence type="predicted"/>
<protein>
    <submittedName>
        <fullName evidence="2">Uncharacterized protein</fullName>
    </submittedName>
</protein>
<evidence type="ECO:0000313" key="3">
    <source>
        <dbReference type="Proteomes" id="UP001233999"/>
    </source>
</evidence>
<dbReference type="Proteomes" id="UP001233999">
    <property type="component" value="Unassembled WGS sequence"/>
</dbReference>
<evidence type="ECO:0000256" key="1">
    <source>
        <dbReference type="SAM" id="Phobius"/>
    </source>
</evidence>
<reference evidence="2" key="2">
    <citation type="submission" date="2023-05" db="EMBL/GenBank/DDBJ databases">
        <authorList>
            <person name="Fouks B."/>
        </authorList>
    </citation>
    <scope>NUCLEOTIDE SEQUENCE</scope>
    <source>
        <strain evidence="2">Stay&amp;Tobe</strain>
        <tissue evidence="2">Testes</tissue>
    </source>
</reference>
<keyword evidence="1" id="KW-0812">Transmembrane</keyword>
<gene>
    <name evidence="2" type="ORF">L9F63_014064</name>
</gene>
<keyword evidence="3" id="KW-1185">Reference proteome</keyword>
<feature type="non-terminal residue" evidence="2">
    <location>
        <position position="112"/>
    </location>
</feature>
<feature type="transmembrane region" description="Helical" evidence="1">
    <location>
        <begin position="83"/>
        <end position="102"/>
    </location>
</feature>
<comment type="caution">
    <text evidence="2">The sequence shown here is derived from an EMBL/GenBank/DDBJ whole genome shotgun (WGS) entry which is preliminary data.</text>
</comment>
<organism evidence="2 3">
    <name type="scientific">Diploptera punctata</name>
    <name type="common">Pacific beetle cockroach</name>
    <dbReference type="NCBI Taxonomy" id="6984"/>
    <lineage>
        <taxon>Eukaryota</taxon>
        <taxon>Metazoa</taxon>
        <taxon>Ecdysozoa</taxon>
        <taxon>Arthropoda</taxon>
        <taxon>Hexapoda</taxon>
        <taxon>Insecta</taxon>
        <taxon>Pterygota</taxon>
        <taxon>Neoptera</taxon>
        <taxon>Polyneoptera</taxon>
        <taxon>Dictyoptera</taxon>
        <taxon>Blattodea</taxon>
        <taxon>Blaberoidea</taxon>
        <taxon>Blaberidae</taxon>
        <taxon>Diplopterinae</taxon>
        <taxon>Diploptera</taxon>
    </lineage>
</organism>
<reference evidence="2" key="1">
    <citation type="journal article" date="2023" name="IScience">
        <title>Live-bearing cockroach genome reveals convergent evolutionary mechanisms linked to viviparity in insects and beyond.</title>
        <authorList>
            <person name="Fouks B."/>
            <person name="Harrison M.C."/>
            <person name="Mikhailova A.A."/>
            <person name="Marchal E."/>
            <person name="English S."/>
            <person name="Carruthers M."/>
            <person name="Jennings E.C."/>
            <person name="Chiamaka E.L."/>
            <person name="Frigard R.A."/>
            <person name="Pippel M."/>
            <person name="Attardo G.M."/>
            <person name="Benoit J.B."/>
            <person name="Bornberg-Bauer E."/>
            <person name="Tobe S.S."/>
        </authorList>
    </citation>
    <scope>NUCLEOTIDE SEQUENCE</scope>
    <source>
        <strain evidence="2">Stay&amp;Tobe</strain>
    </source>
</reference>
<accession>A0AAD8A9X3</accession>
<dbReference type="EMBL" id="JASPKZ010003044">
    <property type="protein sequence ID" value="KAJ9594452.1"/>
    <property type="molecule type" value="Genomic_DNA"/>
</dbReference>
<sequence length="112" mass="13305">DLTWYSCSAYSSYFHVFMLARNVSITIFSDSQKTKMILVFSNRLTGSQALLSLKLEYTGMQNFLISTVKYAKKWLVIPRSVHFVLHYIIVIKLLILLIYYYTYMKMILHQTW</sequence>
<feature type="non-terminal residue" evidence="2">
    <location>
        <position position="1"/>
    </location>
</feature>
<name>A0AAD8A9X3_DIPPU</name>
<evidence type="ECO:0000313" key="2">
    <source>
        <dbReference type="EMBL" id="KAJ9594452.1"/>
    </source>
</evidence>